<evidence type="ECO:0000259" key="12">
    <source>
        <dbReference type="PROSITE" id="PS50885"/>
    </source>
</evidence>
<accession>A0A7X0SC93</accession>
<name>A0A7X0SC93_9CLOT</name>
<evidence type="ECO:0000259" key="11">
    <source>
        <dbReference type="PROSITE" id="PS50111"/>
    </source>
</evidence>
<dbReference type="GO" id="GO:0005886">
    <property type="term" value="C:plasma membrane"/>
    <property type="evidence" value="ECO:0007669"/>
    <property type="project" value="UniProtKB-SubCell"/>
</dbReference>
<keyword evidence="6 10" id="KW-0472">Membrane</keyword>
<evidence type="ECO:0000256" key="3">
    <source>
        <dbReference type="ARBA" id="ARBA00022500"/>
    </source>
</evidence>
<protein>
    <submittedName>
        <fullName evidence="13">Methyl-accepting chemotaxis protein</fullName>
    </submittedName>
</protein>
<keyword evidence="7 9" id="KW-0807">Transducer</keyword>
<dbReference type="GO" id="GO:0007165">
    <property type="term" value="P:signal transduction"/>
    <property type="evidence" value="ECO:0007669"/>
    <property type="project" value="UniProtKB-KW"/>
</dbReference>
<dbReference type="PROSITE" id="PS50111">
    <property type="entry name" value="CHEMOTAXIS_TRANSDUC_2"/>
    <property type="match status" value="1"/>
</dbReference>
<proteinExistence type="inferred from homology"/>
<dbReference type="SUPFAM" id="SSF58104">
    <property type="entry name" value="Methyl-accepting chemotaxis protein (MCP) signaling domain"/>
    <property type="match status" value="1"/>
</dbReference>
<evidence type="ECO:0000256" key="5">
    <source>
        <dbReference type="ARBA" id="ARBA00022989"/>
    </source>
</evidence>
<evidence type="ECO:0000256" key="1">
    <source>
        <dbReference type="ARBA" id="ARBA00004651"/>
    </source>
</evidence>
<dbReference type="PROSITE" id="PS50885">
    <property type="entry name" value="HAMP"/>
    <property type="match status" value="1"/>
</dbReference>
<dbReference type="PANTHER" id="PTHR32089">
    <property type="entry name" value="METHYL-ACCEPTING CHEMOTAXIS PROTEIN MCPB"/>
    <property type="match status" value="1"/>
</dbReference>
<feature type="domain" description="HAMP" evidence="12">
    <location>
        <begin position="337"/>
        <end position="392"/>
    </location>
</feature>
<evidence type="ECO:0000256" key="2">
    <source>
        <dbReference type="ARBA" id="ARBA00022475"/>
    </source>
</evidence>
<keyword evidence="3" id="KW-0145">Chemotaxis</keyword>
<dbReference type="Gene3D" id="3.30.450.20">
    <property type="entry name" value="PAS domain"/>
    <property type="match status" value="2"/>
</dbReference>
<evidence type="ECO:0000313" key="13">
    <source>
        <dbReference type="EMBL" id="MBB6714904.1"/>
    </source>
</evidence>
<evidence type="ECO:0000256" key="9">
    <source>
        <dbReference type="PROSITE-ProRule" id="PRU00284"/>
    </source>
</evidence>
<dbReference type="InterPro" id="IPR033479">
    <property type="entry name" value="dCache_1"/>
</dbReference>
<dbReference type="RefSeq" id="WP_185164365.1">
    <property type="nucleotide sequence ID" value="NZ_JACKWY010000004.1"/>
</dbReference>
<organism evidence="13 14">
    <name type="scientific">Clostridium gasigenes</name>
    <dbReference type="NCBI Taxonomy" id="94869"/>
    <lineage>
        <taxon>Bacteria</taxon>
        <taxon>Bacillati</taxon>
        <taxon>Bacillota</taxon>
        <taxon>Clostridia</taxon>
        <taxon>Eubacteriales</taxon>
        <taxon>Clostridiaceae</taxon>
        <taxon>Clostridium</taxon>
    </lineage>
</organism>
<dbReference type="SMART" id="SM00283">
    <property type="entry name" value="MA"/>
    <property type="match status" value="1"/>
</dbReference>
<gene>
    <name evidence="13" type="ORF">H7E68_09210</name>
</gene>
<comment type="caution">
    <text evidence="13">The sequence shown here is derived from an EMBL/GenBank/DDBJ whole genome shotgun (WGS) entry which is preliminary data.</text>
</comment>
<feature type="transmembrane region" description="Helical" evidence="10">
    <location>
        <begin position="15"/>
        <end position="35"/>
    </location>
</feature>
<dbReference type="SMART" id="SM00304">
    <property type="entry name" value="HAMP"/>
    <property type="match status" value="1"/>
</dbReference>
<keyword evidence="5 10" id="KW-1133">Transmembrane helix</keyword>
<reference evidence="13 14" key="1">
    <citation type="submission" date="2020-08" db="EMBL/GenBank/DDBJ databases">
        <title>Clostridia isolated from Swiss meat.</title>
        <authorList>
            <person name="Wambui J."/>
            <person name="Stevens M.J.A."/>
            <person name="Stephan R."/>
        </authorList>
    </citation>
    <scope>NUCLEOTIDE SEQUENCE [LARGE SCALE GENOMIC DNA]</scope>
    <source>
        <strain evidence="13 14">CM001</strain>
    </source>
</reference>
<dbReference type="CDD" id="cd12912">
    <property type="entry name" value="PDC2_MCP_like"/>
    <property type="match status" value="1"/>
</dbReference>
<dbReference type="GO" id="GO:0006935">
    <property type="term" value="P:chemotaxis"/>
    <property type="evidence" value="ECO:0007669"/>
    <property type="project" value="UniProtKB-KW"/>
</dbReference>
<dbReference type="InterPro" id="IPR003660">
    <property type="entry name" value="HAMP_dom"/>
</dbReference>
<keyword evidence="2" id="KW-1003">Cell membrane</keyword>
<evidence type="ECO:0000256" key="8">
    <source>
        <dbReference type="ARBA" id="ARBA00029447"/>
    </source>
</evidence>
<dbReference type="EMBL" id="JACKWY010000004">
    <property type="protein sequence ID" value="MBB6714904.1"/>
    <property type="molecule type" value="Genomic_DNA"/>
</dbReference>
<dbReference type="Pfam" id="PF02743">
    <property type="entry name" value="dCache_1"/>
    <property type="match status" value="1"/>
</dbReference>
<dbReference type="InterPro" id="IPR004089">
    <property type="entry name" value="MCPsignal_dom"/>
</dbReference>
<dbReference type="CDD" id="cd06225">
    <property type="entry name" value="HAMP"/>
    <property type="match status" value="1"/>
</dbReference>
<dbReference type="Pfam" id="PF00672">
    <property type="entry name" value="HAMP"/>
    <property type="match status" value="1"/>
</dbReference>
<evidence type="ECO:0000256" key="4">
    <source>
        <dbReference type="ARBA" id="ARBA00022692"/>
    </source>
</evidence>
<evidence type="ECO:0000313" key="14">
    <source>
        <dbReference type="Proteomes" id="UP000585258"/>
    </source>
</evidence>
<dbReference type="Gene3D" id="1.10.287.950">
    <property type="entry name" value="Methyl-accepting chemotaxis protein"/>
    <property type="match status" value="1"/>
</dbReference>
<comment type="subcellular location">
    <subcellularLocation>
        <location evidence="1">Cell membrane</location>
        <topology evidence="1">Multi-pass membrane protein</topology>
    </subcellularLocation>
</comment>
<evidence type="ECO:0000256" key="7">
    <source>
        <dbReference type="ARBA" id="ARBA00023224"/>
    </source>
</evidence>
<keyword evidence="4 10" id="KW-0812">Transmembrane</keyword>
<dbReference type="Proteomes" id="UP000585258">
    <property type="component" value="Unassembled WGS sequence"/>
</dbReference>
<dbReference type="PANTHER" id="PTHR32089:SF112">
    <property type="entry name" value="LYSOZYME-LIKE PROTEIN-RELATED"/>
    <property type="match status" value="1"/>
</dbReference>
<dbReference type="Pfam" id="PF00015">
    <property type="entry name" value="MCPsignal"/>
    <property type="match status" value="1"/>
</dbReference>
<evidence type="ECO:0000256" key="6">
    <source>
        <dbReference type="ARBA" id="ARBA00023136"/>
    </source>
</evidence>
<feature type="domain" description="Methyl-accepting transducer" evidence="11">
    <location>
        <begin position="411"/>
        <end position="661"/>
    </location>
</feature>
<dbReference type="AlphaFoldDB" id="A0A7X0SC93"/>
<dbReference type="CDD" id="cd18773">
    <property type="entry name" value="PDC1_HK_sensor"/>
    <property type="match status" value="1"/>
</dbReference>
<feature type="transmembrane region" description="Helical" evidence="10">
    <location>
        <begin position="313"/>
        <end position="336"/>
    </location>
</feature>
<comment type="similarity">
    <text evidence="8">Belongs to the methyl-accepting chemotaxis (MCP) protein family.</text>
</comment>
<evidence type="ECO:0000256" key="10">
    <source>
        <dbReference type="SAM" id="Phobius"/>
    </source>
</evidence>
<sequence length="697" mass="76604">MKKKFNFTSSLKKKLVLSFVSLTVVSILLMGLIIYQKVVIQTENDYVDSLHKQIVHVNDGIENYIELIQENTSMIAQNELIREADSRITSYVDKKDASGKTEMTPLKNDPYEAGVYKIFQNFTDTHPEIQSVSVGVESNGGYVQYPTTARQNGYDARTRDWYKLALTSPDEPTLSDVYISSDGHKSLISLSTVKDAKGNKKGVINMGMDLNSLTQLIEDIKIGNSGYIMLVDKNDTILANPKDTSLVSQNISELNISELSDLKNINSSFETKMADGKKYSVIVENPSSEDSNLNWTYICFVETSEFKASANSIGTIVLIFAFIFAVISIIITMIIAKKITNPIISIANHIKSMGKGDFSVEVDLKYMNLNDEVGDIVRSTQKMQSSLNEMLLSIKDNSQALDNKTEDLHSAAEFVASSSGDIANAVQEVAKGTGQQASELVDVTGILSEFGKSIQTMTQTLIQIQQKTKDINNIASESNDNMSGLAESVENVGKTFKEFGYKLNLLGKNVNKINEITNLIDNISEQTNLLALNAAIEAARAGESGRGFAVVADQIRKLAEQSKKSADEISGLLGNVSIDTKVILENSDTMNVELLNQLNAVNLTLHSFKEIVDKIENIIPEIDEVSSSAENINKQKDNILESVENISAISEETSASSQEIAASSEEMGSTAENLFSAVENFKNMSEDMIKQVDKFKL</sequence>